<keyword evidence="3" id="KW-0560">Oxidoreductase</keyword>
<comment type="pathway">
    <text evidence="1">Cofactor biosynthesis; riboflavin biosynthesis.</text>
</comment>
<organism evidence="5 6">
    <name type="scientific">Mailhella massiliensis</name>
    <dbReference type="NCBI Taxonomy" id="1903261"/>
    <lineage>
        <taxon>Bacteria</taxon>
        <taxon>Pseudomonadati</taxon>
        <taxon>Thermodesulfobacteriota</taxon>
        <taxon>Desulfovibrionia</taxon>
        <taxon>Desulfovibrionales</taxon>
        <taxon>Desulfovibrionaceae</taxon>
        <taxon>Mailhella</taxon>
    </lineage>
</organism>
<comment type="caution">
    <text evidence="5">The sequence shown here is derived from an EMBL/GenBank/DDBJ whole genome shotgun (WGS) entry which is preliminary data.</text>
</comment>
<evidence type="ECO:0000256" key="3">
    <source>
        <dbReference type="ARBA" id="ARBA00023002"/>
    </source>
</evidence>
<dbReference type="EMBL" id="DYZA01000004">
    <property type="protein sequence ID" value="HJD96065.1"/>
    <property type="molecule type" value="Genomic_DNA"/>
</dbReference>
<dbReference type="PANTHER" id="PTHR38011:SF7">
    <property type="entry name" value="2,5-DIAMINO-6-RIBOSYLAMINO-4(3H)-PYRIMIDINONE 5'-PHOSPHATE REDUCTASE"/>
    <property type="match status" value="1"/>
</dbReference>
<reference evidence="5" key="1">
    <citation type="journal article" date="2021" name="PeerJ">
        <title>Extensive microbial diversity within the chicken gut microbiome revealed by metagenomics and culture.</title>
        <authorList>
            <person name="Gilroy R."/>
            <person name="Ravi A."/>
            <person name="Getino M."/>
            <person name="Pursley I."/>
            <person name="Horton D.L."/>
            <person name="Alikhan N.F."/>
            <person name="Baker D."/>
            <person name="Gharbi K."/>
            <person name="Hall N."/>
            <person name="Watson M."/>
            <person name="Adriaenssens E.M."/>
            <person name="Foster-Nyarko E."/>
            <person name="Jarju S."/>
            <person name="Secka A."/>
            <person name="Antonio M."/>
            <person name="Oren A."/>
            <person name="Chaudhuri R.R."/>
            <person name="La Ragione R."/>
            <person name="Hildebrand F."/>
            <person name="Pallen M.J."/>
        </authorList>
    </citation>
    <scope>NUCLEOTIDE SEQUENCE</scope>
    <source>
        <strain evidence="5">ChiGjej2B2-19336</strain>
    </source>
</reference>
<keyword evidence="2" id="KW-0521">NADP</keyword>
<dbReference type="GO" id="GO:0008703">
    <property type="term" value="F:5-amino-6-(5-phosphoribosylamino)uracil reductase activity"/>
    <property type="evidence" value="ECO:0007669"/>
    <property type="project" value="InterPro"/>
</dbReference>
<dbReference type="Proteomes" id="UP000698963">
    <property type="component" value="Unassembled WGS sequence"/>
</dbReference>
<dbReference type="Pfam" id="PF01872">
    <property type="entry name" value="RibD_C"/>
    <property type="match status" value="1"/>
</dbReference>
<name>A0A921DQ40_9BACT</name>
<dbReference type="SUPFAM" id="SSF53597">
    <property type="entry name" value="Dihydrofolate reductase-like"/>
    <property type="match status" value="1"/>
</dbReference>
<dbReference type="RefSeq" id="WP_304120136.1">
    <property type="nucleotide sequence ID" value="NZ_DYZA01000004.1"/>
</dbReference>
<evidence type="ECO:0000256" key="1">
    <source>
        <dbReference type="ARBA" id="ARBA00005104"/>
    </source>
</evidence>
<proteinExistence type="predicted"/>
<evidence type="ECO:0000259" key="4">
    <source>
        <dbReference type="Pfam" id="PF01872"/>
    </source>
</evidence>
<accession>A0A921DQ40</accession>
<protein>
    <submittedName>
        <fullName evidence="5">Dihydrofolate reductase family protein</fullName>
    </submittedName>
</protein>
<evidence type="ECO:0000313" key="5">
    <source>
        <dbReference type="EMBL" id="HJD96065.1"/>
    </source>
</evidence>
<dbReference type="InterPro" id="IPR050765">
    <property type="entry name" value="Riboflavin_Biosynth_HTPR"/>
</dbReference>
<feature type="domain" description="Bacterial bifunctional deaminase-reductase C-terminal" evidence="4">
    <location>
        <begin position="148"/>
        <end position="229"/>
    </location>
</feature>
<reference evidence="5" key="2">
    <citation type="submission" date="2021-09" db="EMBL/GenBank/DDBJ databases">
        <authorList>
            <person name="Gilroy R."/>
        </authorList>
    </citation>
    <scope>NUCLEOTIDE SEQUENCE</scope>
    <source>
        <strain evidence="5">ChiGjej2B2-19336</strain>
    </source>
</reference>
<dbReference type="InterPro" id="IPR002734">
    <property type="entry name" value="RibDG_C"/>
</dbReference>
<evidence type="ECO:0000313" key="6">
    <source>
        <dbReference type="Proteomes" id="UP000698963"/>
    </source>
</evidence>
<dbReference type="AlphaFoldDB" id="A0A921DQ40"/>
<sequence>MKENNMQERPYVVCHMAMSLDGKVTGDFLRLSRCESALNTYYRINRDYAASAYACGRVTMEESFTKGFRPDLSRFGETVMPPMDHVADENASFFAVAFDRHGSLGWKGPRIEDEDPGYGGAHIIEVLCESVPQACLAYLHEMGVSYIFAGKDDIDLPLALHKLKAVFGIRRLLLEGGSLLNGSFLRADMVDELSLVVLPVTGNAQDKSLFDRSVTALFRLEETESLENGAAWLRFRRER</sequence>
<evidence type="ECO:0000256" key="2">
    <source>
        <dbReference type="ARBA" id="ARBA00022857"/>
    </source>
</evidence>
<dbReference type="GO" id="GO:0009231">
    <property type="term" value="P:riboflavin biosynthetic process"/>
    <property type="evidence" value="ECO:0007669"/>
    <property type="project" value="InterPro"/>
</dbReference>
<dbReference type="Gene3D" id="3.40.430.10">
    <property type="entry name" value="Dihydrofolate Reductase, subunit A"/>
    <property type="match status" value="1"/>
</dbReference>
<gene>
    <name evidence="5" type="ORF">K8W16_00230</name>
</gene>
<dbReference type="PANTHER" id="PTHR38011">
    <property type="entry name" value="DIHYDROFOLATE REDUCTASE FAMILY PROTEIN (AFU_ORTHOLOGUE AFUA_8G06820)"/>
    <property type="match status" value="1"/>
</dbReference>
<dbReference type="InterPro" id="IPR024072">
    <property type="entry name" value="DHFR-like_dom_sf"/>
</dbReference>